<keyword evidence="8" id="KW-1185">Reference proteome</keyword>
<evidence type="ECO:0000256" key="2">
    <source>
        <dbReference type="ARBA" id="ARBA00009840"/>
    </source>
</evidence>
<feature type="coiled-coil region" evidence="5">
    <location>
        <begin position="29"/>
        <end position="96"/>
    </location>
</feature>
<evidence type="ECO:0000256" key="6">
    <source>
        <dbReference type="SAM" id="MobiDB-lite"/>
    </source>
</evidence>
<evidence type="ECO:0000256" key="1">
    <source>
        <dbReference type="ARBA" id="ARBA00003416"/>
    </source>
</evidence>
<dbReference type="GO" id="GO:0006310">
    <property type="term" value="P:DNA recombination"/>
    <property type="evidence" value="ECO:0007669"/>
    <property type="project" value="UniProtKB-KW"/>
</dbReference>
<comment type="similarity">
    <text evidence="2">Belongs to the RmuC family.</text>
</comment>
<organism evidence="7 8">
    <name type="scientific">Victivallis vadensis</name>
    <dbReference type="NCBI Taxonomy" id="172901"/>
    <lineage>
        <taxon>Bacteria</taxon>
        <taxon>Pseudomonadati</taxon>
        <taxon>Lentisphaerota</taxon>
        <taxon>Lentisphaeria</taxon>
        <taxon>Victivallales</taxon>
        <taxon>Victivallaceae</taxon>
        <taxon>Victivallis</taxon>
    </lineage>
</organism>
<proteinExistence type="inferred from homology"/>
<dbReference type="PANTHER" id="PTHR30563:SF0">
    <property type="entry name" value="DNA RECOMBINATION PROTEIN RMUC"/>
    <property type="match status" value="1"/>
</dbReference>
<dbReference type="InterPro" id="IPR003798">
    <property type="entry name" value="DNA_recombination_RmuC"/>
</dbReference>
<dbReference type="Proteomes" id="UP000245959">
    <property type="component" value="Unassembled WGS sequence"/>
</dbReference>
<evidence type="ECO:0000313" key="7">
    <source>
        <dbReference type="EMBL" id="PVY43420.1"/>
    </source>
</evidence>
<gene>
    <name evidence="7" type="ORF">C8D82_109106</name>
</gene>
<evidence type="ECO:0000256" key="5">
    <source>
        <dbReference type="SAM" id="Coils"/>
    </source>
</evidence>
<evidence type="ECO:0000256" key="3">
    <source>
        <dbReference type="ARBA" id="ARBA00023054"/>
    </source>
</evidence>
<sequence>MEYLLIIAALIVGGAIGAWTASRRFAGKVEENRREAETARVALAEAEAEKRLMQEGFRREQELLAGQQERARQEQEKAWQTRLELLKEEFKSLSDRIFEEKSGKLQSANKEQLESLLNPLKEKMTEFKTAVEESKVKGIELNTALNTRLSRMMEETLRIGSEAKNLADALKGGQKTQGDWGEMILEDILKRSGLKPGIHYECQATLRDDDGRTVADPDHGRMRPDVVIHYPDGKDVIVDSKVSLVAYLDYMNSQDEESRKTALARHIRSIRTHIDELAKKNYSARLNRSDRETVDFVIMFIPNEGPYQLAMISEPSLWAEAFKLKVMPVSPSNLIALLQLIHTAWTREDQSRNQREILDTAAQMLERIYAFYEQFDEVGRTLDKARDVYDAAVRRLKHGERNRSVVLAGEKLRKLGVKMAKARQIPARLRPEEETGELPVPADEER</sequence>
<accession>A0A2U1B424</accession>
<comment type="caution">
    <text evidence="7">The sequence shown here is derived from an EMBL/GenBank/DDBJ whole genome shotgun (WGS) entry which is preliminary data.</text>
</comment>
<comment type="function">
    <text evidence="1">Involved in DNA recombination.</text>
</comment>
<reference evidence="7 8" key="1">
    <citation type="submission" date="2018-04" db="EMBL/GenBank/DDBJ databases">
        <title>Genomic Encyclopedia of Type Strains, Phase IV (KMG-IV): sequencing the most valuable type-strain genomes for metagenomic binning, comparative biology and taxonomic classification.</title>
        <authorList>
            <person name="Goeker M."/>
        </authorList>
    </citation>
    <scope>NUCLEOTIDE SEQUENCE [LARGE SCALE GENOMIC DNA]</scope>
    <source>
        <strain evidence="7 8">DSM 14823</strain>
    </source>
</reference>
<protein>
    <submittedName>
        <fullName evidence="7">DNA recombination protein RmuC</fullName>
    </submittedName>
</protein>
<dbReference type="OrthoDB" id="370725at2"/>
<keyword evidence="4" id="KW-0233">DNA recombination</keyword>
<dbReference type="PANTHER" id="PTHR30563">
    <property type="entry name" value="DNA RECOMBINATION PROTEIN RMUC"/>
    <property type="match status" value="1"/>
</dbReference>
<dbReference type="EMBL" id="QEKH01000009">
    <property type="protein sequence ID" value="PVY43420.1"/>
    <property type="molecule type" value="Genomic_DNA"/>
</dbReference>
<name>A0A2U1B424_9BACT</name>
<dbReference type="GeneID" id="78294908"/>
<dbReference type="Pfam" id="PF02646">
    <property type="entry name" value="RmuC"/>
    <property type="match status" value="1"/>
</dbReference>
<keyword evidence="3 5" id="KW-0175">Coiled coil</keyword>
<dbReference type="AlphaFoldDB" id="A0A2U1B424"/>
<dbReference type="RefSeq" id="WP_116883599.1">
    <property type="nucleotide sequence ID" value="NZ_CABMMC010000168.1"/>
</dbReference>
<feature type="region of interest" description="Disordered" evidence="6">
    <location>
        <begin position="426"/>
        <end position="446"/>
    </location>
</feature>
<evidence type="ECO:0000313" key="8">
    <source>
        <dbReference type="Proteomes" id="UP000245959"/>
    </source>
</evidence>
<evidence type="ECO:0000256" key="4">
    <source>
        <dbReference type="ARBA" id="ARBA00023172"/>
    </source>
</evidence>